<evidence type="ECO:0000256" key="2">
    <source>
        <dbReference type="ARBA" id="ARBA00023015"/>
    </source>
</evidence>
<dbReference type="EMBL" id="JBHSFN010000016">
    <property type="protein sequence ID" value="MFC4589413.1"/>
    <property type="molecule type" value="Genomic_DNA"/>
</dbReference>
<dbReference type="Gene3D" id="1.10.10.10">
    <property type="entry name" value="Winged helix-like DNA-binding domain superfamily/Winged helix DNA-binding domain"/>
    <property type="match status" value="1"/>
</dbReference>
<evidence type="ECO:0000256" key="3">
    <source>
        <dbReference type="ARBA" id="ARBA00023125"/>
    </source>
</evidence>
<reference evidence="7" key="1">
    <citation type="journal article" date="2019" name="Int. J. Syst. Evol. Microbiol.">
        <title>The Global Catalogue of Microorganisms (GCM) 10K type strain sequencing project: providing services to taxonomists for standard genome sequencing and annotation.</title>
        <authorList>
            <consortium name="The Broad Institute Genomics Platform"/>
            <consortium name="The Broad Institute Genome Sequencing Center for Infectious Disease"/>
            <person name="Wu L."/>
            <person name="Ma J."/>
        </authorList>
    </citation>
    <scope>NUCLEOTIDE SEQUENCE [LARGE SCALE GENOMIC DNA]</scope>
    <source>
        <strain evidence="7">CCUG 49560</strain>
    </source>
</reference>
<dbReference type="CDD" id="cd05466">
    <property type="entry name" value="PBP2_LTTR_substrate"/>
    <property type="match status" value="1"/>
</dbReference>
<comment type="caution">
    <text evidence="6">The sequence shown here is derived from an EMBL/GenBank/DDBJ whole genome shotgun (WGS) entry which is preliminary data.</text>
</comment>
<dbReference type="InterPro" id="IPR005119">
    <property type="entry name" value="LysR_subst-bd"/>
</dbReference>
<dbReference type="Proteomes" id="UP001595891">
    <property type="component" value="Unassembled WGS sequence"/>
</dbReference>
<sequence length="275" mass="29066">MELRQLRGFVAVAGCGTVTEGAHSLGLAPASVSEQIRRLEDSLGVRLFDRTPSGMRLTGHGRAFLPEARGLLDHADAVRGSVRGHPRTVRVGTLETLVATHVPGIVRRLADRRPDIGLDVHALPRRRLLDEVARGGLDAGLLLDAGAEIGSLGFDPPSGLEFLDVGEVGLTLVAAPGGSTETLLVTEGACSFRMAADQVLGDHAVRREFSGVSTVRAWARQGLGMALLPDFAVAEDLASGALVDLAFPAPTLALRLVWQSGREPHLRDVLYAMSA</sequence>
<gene>
    <name evidence="6" type="ORF">ACFO8L_25205</name>
</gene>
<dbReference type="InterPro" id="IPR036390">
    <property type="entry name" value="WH_DNA-bd_sf"/>
</dbReference>
<dbReference type="PRINTS" id="PR00039">
    <property type="entry name" value="HTHLYSR"/>
</dbReference>
<dbReference type="InterPro" id="IPR000847">
    <property type="entry name" value="LysR_HTH_N"/>
</dbReference>
<dbReference type="Gene3D" id="3.40.190.290">
    <property type="match status" value="1"/>
</dbReference>
<dbReference type="SUPFAM" id="SSF53850">
    <property type="entry name" value="Periplasmic binding protein-like II"/>
    <property type="match status" value="1"/>
</dbReference>
<keyword evidence="3" id="KW-0238">DNA-binding</keyword>
<dbReference type="PROSITE" id="PS50931">
    <property type="entry name" value="HTH_LYSR"/>
    <property type="match status" value="1"/>
</dbReference>
<dbReference type="RefSeq" id="WP_262844223.1">
    <property type="nucleotide sequence ID" value="NZ_JANZYP010000026.1"/>
</dbReference>
<keyword evidence="7" id="KW-1185">Reference proteome</keyword>
<evidence type="ECO:0000313" key="7">
    <source>
        <dbReference type="Proteomes" id="UP001595891"/>
    </source>
</evidence>
<proteinExistence type="inferred from homology"/>
<accession>A0ABV9EIX7</accession>
<dbReference type="Pfam" id="PF00126">
    <property type="entry name" value="HTH_1"/>
    <property type="match status" value="1"/>
</dbReference>
<dbReference type="Gene3D" id="3.40.190.10">
    <property type="entry name" value="Periplasmic binding protein-like II"/>
    <property type="match status" value="1"/>
</dbReference>
<evidence type="ECO:0000259" key="5">
    <source>
        <dbReference type="PROSITE" id="PS50931"/>
    </source>
</evidence>
<evidence type="ECO:0000256" key="4">
    <source>
        <dbReference type="ARBA" id="ARBA00023163"/>
    </source>
</evidence>
<dbReference type="PANTHER" id="PTHR30126:SF39">
    <property type="entry name" value="HTH-TYPE TRANSCRIPTIONAL REGULATOR CYSL"/>
    <property type="match status" value="1"/>
</dbReference>
<name>A0ABV9EIX7_9ACTN</name>
<evidence type="ECO:0000256" key="1">
    <source>
        <dbReference type="ARBA" id="ARBA00009437"/>
    </source>
</evidence>
<organism evidence="6 7">
    <name type="scientific">Sphaerisporangium corydalis</name>
    <dbReference type="NCBI Taxonomy" id="1441875"/>
    <lineage>
        <taxon>Bacteria</taxon>
        <taxon>Bacillati</taxon>
        <taxon>Actinomycetota</taxon>
        <taxon>Actinomycetes</taxon>
        <taxon>Streptosporangiales</taxon>
        <taxon>Streptosporangiaceae</taxon>
        <taxon>Sphaerisporangium</taxon>
    </lineage>
</organism>
<keyword evidence="2" id="KW-0805">Transcription regulation</keyword>
<evidence type="ECO:0000313" key="6">
    <source>
        <dbReference type="EMBL" id="MFC4589413.1"/>
    </source>
</evidence>
<feature type="domain" description="HTH lysR-type" evidence="5">
    <location>
        <begin position="1"/>
        <end position="58"/>
    </location>
</feature>
<dbReference type="SUPFAM" id="SSF46785">
    <property type="entry name" value="Winged helix' DNA-binding domain"/>
    <property type="match status" value="1"/>
</dbReference>
<protein>
    <submittedName>
        <fullName evidence="6">LysR family transcriptional regulator</fullName>
    </submittedName>
</protein>
<dbReference type="Pfam" id="PF03466">
    <property type="entry name" value="LysR_substrate"/>
    <property type="match status" value="1"/>
</dbReference>
<dbReference type="InterPro" id="IPR036388">
    <property type="entry name" value="WH-like_DNA-bd_sf"/>
</dbReference>
<dbReference type="PANTHER" id="PTHR30126">
    <property type="entry name" value="HTH-TYPE TRANSCRIPTIONAL REGULATOR"/>
    <property type="match status" value="1"/>
</dbReference>
<keyword evidence="4" id="KW-0804">Transcription</keyword>
<comment type="similarity">
    <text evidence="1">Belongs to the LysR transcriptional regulatory family.</text>
</comment>